<reference evidence="2 4" key="2">
    <citation type="submission" date="2019-08" db="EMBL/GenBank/DDBJ databases">
        <title>Genome of Algoriphagus ratkowskyi IC026.</title>
        <authorList>
            <person name="Bowman J.P."/>
        </authorList>
    </citation>
    <scope>NUCLEOTIDE SEQUENCE [LARGE SCALE GENOMIC DNA]</scope>
    <source>
        <strain evidence="2 4">IC026</strain>
    </source>
</reference>
<evidence type="ECO:0000313" key="3">
    <source>
        <dbReference type="Proteomes" id="UP000249115"/>
    </source>
</evidence>
<evidence type="ECO:0008006" key="5">
    <source>
        <dbReference type="Google" id="ProtNLM"/>
    </source>
</evidence>
<dbReference type="RefSeq" id="WP_086498126.1">
    <property type="nucleotide sequence ID" value="NZ_MSSV01000001.1"/>
</dbReference>
<dbReference type="OrthoDB" id="9800945at2"/>
<gene>
    <name evidence="2" type="ORF">ESW18_02750</name>
    <name evidence="1" type="ORF">LV84_00024</name>
</gene>
<comment type="caution">
    <text evidence="1">The sequence shown here is derived from an EMBL/GenBank/DDBJ whole genome shotgun (WGS) entry which is preliminary data.</text>
</comment>
<evidence type="ECO:0000313" key="4">
    <source>
        <dbReference type="Proteomes" id="UP000321927"/>
    </source>
</evidence>
<dbReference type="Proteomes" id="UP000321927">
    <property type="component" value="Unassembled WGS sequence"/>
</dbReference>
<name>A0A2W7RQ23_9BACT</name>
<dbReference type="EMBL" id="VORV01000002">
    <property type="protein sequence ID" value="TXD79173.1"/>
    <property type="molecule type" value="Genomic_DNA"/>
</dbReference>
<evidence type="ECO:0000313" key="2">
    <source>
        <dbReference type="EMBL" id="TXD79173.1"/>
    </source>
</evidence>
<evidence type="ECO:0000313" key="1">
    <source>
        <dbReference type="EMBL" id="PZX61036.1"/>
    </source>
</evidence>
<dbReference type="EMBL" id="QKZU01000001">
    <property type="protein sequence ID" value="PZX61036.1"/>
    <property type="molecule type" value="Genomic_DNA"/>
</dbReference>
<sequence>MASKKNSWPVFQFEENKDTIYLLHQWTQIVGKVRLKKSPWQNHSWHVALYVDAQGLSTGNIPYDGGLFDIRFDFINHELRIKTSNGTRDRFALGGQTVASFYEHLMEKLKFLGIAVKIHESPNEIADPIPFHKNKKRLIYQANAAQSLWKTLVQIQKVFGVFRTKFTGKNSPIHFFWGSFDLAYTRFSGNKAPAFSGQVPNIPLSVMQEAYSHEAFSVGFWPGSEEFKTPIFYAYCYPNFPDFQKANISPDKAYWSQDMGEFMLNYEDVCKSSDPSNTLLEFLQSTYEAAATAGNWNREDLDCDFSEFDQNK</sequence>
<accession>A0A2W7RQ23</accession>
<keyword evidence="4" id="KW-1185">Reference proteome</keyword>
<proteinExistence type="predicted"/>
<dbReference type="Proteomes" id="UP000249115">
    <property type="component" value="Unassembled WGS sequence"/>
</dbReference>
<reference evidence="1 3" key="1">
    <citation type="submission" date="2018-06" db="EMBL/GenBank/DDBJ databases">
        <title>Genomic Encyclopedia of Archaeal and Bacterial Type Strains, Phase II (KMG-II): from individual species to whole genera.</title>
        <authorList>
            <person name="Goeker M."/>
        </authorList>
    </citation>
    <scope>NUCLEOTIDE SEQUENCE [LARGE SCALE GENOMIC DNA]</scope>
    <source>
        <strain evidence="1 3">DSM 22686</strain>
    </source>
</reference>
<dbReference type="AlphaFoldDB" id="A0A2W7RQ23"/>
<organism evidence="1 3">
    <name type="scientific">Algoriphagus ratkowskyi</name>
    <dbReference type="NCBI Taxonomy" id="57028"/>
    <lineage>
        <taxon>Bacteria</taxon>
        <taxon>Pseudomonadati</taxon>
        <taxon>Bacteroidota</taxon>
        <taxon>Cytophagia</taxon>
        <taxon>Cytophagales</taxon>
        <taxon>Cyclobacteriaceae</taxon>
        <taxon>Algoriphagus</taxon>
    </lineage>
</organism>
<dbReference type="InterPro" id="IPR046038">
    <property type="entry name" value="DUF5996"/>
</dbReference>
<protein>
    <recommendedName>
        <fullName evidence="5">Ava_C0101 and related proteins</fullName>
    </recommendedName>
</protein>
<dbReference type="Pfam" id="PF19459">
    <property type="entry name" value="DUF5996"/>
    <property type="match status" value="1"/>
</dbReference>